<proteinExistence type="predicted"/>
<gene>
    <name evidence="2" type="ORF">G2W53_000669</name>
</gene>
<dbReference type="GO" id="GO:0008168">
    <property type="term" value="F:methyltransferase activity"/>
    <property type="evidence" value="ECO:0007669"/>
    <property type="project" value="UniProtKB-KW"/>
</dbReference>
<dbReference type="GO" id="GO:0032259">
    <property type="term" value="P:methylation"/>
    <property type="evidence" value="ECO:0007669"/>
    <property type="project" value="UniProtKB-KW"/>
</dbReference>
<accession>A0A835CIQ4</accession>
<name>A0A835CIQ4_9FABA</name>
<dbReference type="PANTHER" id="PTHR37610:SF40">
    <property type="entry name" value="OS01G0909600 PROTEIN"/>
    <property type="match status" value="1"/>
</dbReference>
<evidence type="ECO:0000259" key="1">
    <source>
        <dbReference type="Pfam" id="PF24626"/>
    </source>
</evidence>
<organism evidence="2 3">
    <name type="scientific">Senna tora</name>
    <dbReference type="NCBI Taxonomy" id="362788"/>
    <lineage>
        <taxon>Eukaryota</taxon>
        <taxon>Viridiplantae</taxon>
        <taxon>Streptophyta</taxon>
        <taxon>Embryophyta</taxon>
        <taxon>Tracheophyta</taxon>
        <taxon>Spermatophyta</taxon>
        <taxon>Magnoliopsida</taxon>
        <taxon>eudicotyledons</taxon>
        <taxon>Gunneridae</taxon>
        <taxon>Pentapetalae</taxon>
        <taxon>rosids</taxon>
        <taxon>fabids</taxon>
        <taxon>Fabales</taxon>
        <taxon>Fabaceae</taxon>
        <taxon>Caesalpinioideae</taxon>
        <taxon>Cassia clade</taxon>
        <taxon>Senna</taxon>
    </lineage>
</organism>
<dbReference type="InterPro" id="IPR029063">
    <property type="entry name" value="SAM-dependent_MTases_sf"/>
</dbReference>
<evidence type="ECO:0000313" key="3">
    <source>
        <dbReference type="Proteomes" id="UP000634136"/>
    </source>
</evidence>
<reference evidence="2" key="1">
    <citation type="submission" date="2020-09" db="EMBL/GenBank/DDBJ databases">
        <title>Genome-Enabled Discovery of Anthraquinone Biosynthesis in Senna tora.</title>
        <authorList>
            <person name="Kang S.-H."/>
            <person name="Pandey R.P."/>
            <person name="Lee C.-M."/>
            <person name="Sim J.-S."/>
            <person name="Jeong J.-T."/>
            <person name="Choi B.-S."/>
            <person name="Jung M."/>
            <person name="Ginzburg D."/>
            <person name="Zhao K."/>
            <person name="Won S.Y."/>
            <person name="Oh T.-J."/>
            <person name="Yu Y."/>
            <person name="Kim N.-H."/>
            <person name="Lee O.R."/>
            <person name="Lee T.-H."/>
            <person name="Bashyal P."/>
            <person name="Kim T.-S."/>
            <person name="Lee W.-H."/>
            <person name="Kawkins C."/>
            <person name="Kim C.-K."/>
            <person name="Kim J.S."/>
            <person name="Ahn B.O."/>
            <person name="Rhee S.Y."/>
            <person name="Sohng J.K."/>
        </authorList>
    </citation>
    <scope>NUCLEOTIDE SEQUENCE</scope>
    <source>
        <tissue evidence="2">Leaf</tissue>
    </source>
</reference>
<dbReference type="InterPro" id="IPR056924">
    <property type="entry name" value="SH3_Tf2-1"/>
</dbReference>
<protein>
    <submittedName>
        <fullName evidence="2">Caffeic acid 3-O-methyltransferase-like</fullName>
    </submittedName>
</protein>
<sequence>MKKGADDKRREKSFEVGEWVWLKLHKYKQQSLAVRTNFKLSKKYYGPYQITAKVGVVAYQLALPAHPYSYCVCVLPAIIGRLYFSFDSMVKAWIINSISKDIVDNFMYFPSSQALWNELETRYGTSCGPQIYQIQRTMSTIQQGNDPVSHYYGVEHVAGNMFKSVPKADAIFLKVIAIESGIIAMPDTIASKKCNFEVDVFMMAQDPGGKERKQHEFLQLAKAAGFKGIKYQCHARNFWVIEFFK</sequence>
<keyword evidence="2" id="KW-0489">Methyltransferase</keyword>
<feature type="domain" description="Tf2-1-like SH3-like" evidence="1">
    <location>
        <begin position="17"/>
        <end position="66"/>
    </location>
</feature>
<dbReference type="AlphaFoldDB" id="A0A835CIQ4"/>
<dbReference type="SUPFAM" id="SSF53335">
    <property type="entry name" value="S-adenosyl-L-methionine-dependent methyltransferases"/>
    <property type="match status" value="1"/>
</dbReference>
<dbReference type="OrthoDB" id="5554229at2759"/>
<dbReference type="PANTHER" id="PTHR37610">
    <property type="entry name" value="CCHC-TYPE DOMAIN-CONTAINING PROTEIN"/>
    <property type="match status" value="1"/>
</dbReference>
<dbReference type="Gene3D" id="3.40.50.150">
    <property type="entry name" value="Vaccinia Virus protein VP39"/>
    <property type="match status" value="2"/>
</dbReference>
<keyword evidence="3" id="KW-1185">Reference proteome</keyword>
<dbReference type="EMBL" id="JAAIUW010000001">
    <property type="protein sequence ID" value="KAF7843764.1"/>
    <property type="molecule type" value="Genomic_DNA"/>
</dbReference>
<comment type="caution">
    <text evidence="2">The sequence shown here is derived from an EMBL/GenBank/DDBJ whole genome shotgun (WGS) entry which is preliminary data.</text>
</comment>
<dbReference type="Pfam" id="PF24626">
    <property type="entry name" value="SH3_Tf2-1"/>
    <property type="match status" value="1"/>
</dbReference>
<dbReference type="Proteomes" id="UP000634136">
    <property type="component" value="Unassembled WGS sequence"/>
</dbReference>
<keyword evidence="2" id="KW-0808">Transferase</keyword>
<evidence type="ECO:0000313" key="2">
    <source>
        <dbReference type="EMBL" id="KAF7843764.1"/>
    </source>
</evidence>